<dbReference type="Proteomes" id="UP000626844">
    <property type="component" value="Unassembled WGS sequence"/>
</dbReference>
<reference evidence="1" key="1">
    <citation type="submission" date="2020-09" db="EMBL/GenBank/DDBJ databases">
        <title>A novel bacterium of genus Bacillus, isolated from South China Sea.</title>
        <authorList>
            <person name="Huang H."/>
            <person name="Mo K."/>
            <person name="Hu Y."/>
        </authorList>
    </citation>
    <scope>NUCLEOTIDE SEQUENCE</scope>
    <source>
        <strain evidence="1">IB182487</strain>
    </source>
</reference>
<protein>
    <submittedName>
        <fullName evidence="1">Uncharacterized protein</fullName>
    </submittedName>
</protein>
<sequence>MYIIKTEKGYIKGSVRSGFSFTTIAHARHFDRIELLSKFDSIAVDLKDHYGCEDVEAVKHGEEVRV</sequence>
<keyword evidence="2" id="KW-1185">Reference proteome</keyword>
<evidence type="ECO:0000313" key="2">
    <source>
        <dbReference type="Proteomes" id="UP000626844"/>
    </source>
</evidence>
<dbReference type="AlphaFoldDB" id="A0A926NJR7"/>
<proteinExistence type="predicted"/>
<organism evidence="1 2">
    <name type="scientific">Metabacillus arenae</name>
    <dbReference type="NCBI Taxonomy" id="2771434"/>
    <lineage>
        <taxon>Bacteria</taxon>
        <taxon>Bacillati</taxon>
        <taxon>Bacillota</taxon>
        <taxon>Bacilli</taxon>
        <taxon>Bacillales</taxon>
        <taxon>Bacillaceae</taxon>
        <taxon>Metabacillus</taxon>
    </lineage>
</organism>
<comment type="caution">
    <text evidence="1">The sequence shown here is derived from an EMBL/GenBank/DDBJ whole genome shotgun (WGS) entry which is preliminary data.</text>
</comment>
<name>A0A926NJR7_9BACI</name>
<evidence type="ECO:0000313" key="1">
    <source>
        <dbReference type="EMBL" id="MBD1379131.1"/>
    </source>
</evidence>
<dbReference type="EMBL" id="JACXAI010000002">
    <property type="protein sequence ID" value="MBD1379131.1"/>
    <property type="molecule type" value="Genomic_DNA"/>
</dbReference>
<dbReference type="RefSeq" id="WP_191155468.1">
    <property type="nucleotide sequence ID" value="NZ_JACXAI010000002.1"/>
</dbReference>
<gene>
    <name evidence="1" type="ORF">IC621_02710</name>
</gene>
<accession>A0A926NJR7</accession>